<name>A0A438ED36_VITVI</name>
<dbReference type="PANTHER" id="PTHR46890">
    <property type="entry name" value="NON-LTR RETROLELEMENT REVERSE TRANSCRIPTASE-LIKE PROTEIN-RELATED"/>
    <property type="match status" value="1"/>
</dbReference>
<organism evidence="2 3">
    <name type="scientific">Vitis vinifera</name>
    <name type="common">Grape</name>
    <dbReference type="NCBI Taxonomy" id="29760"/>
    <lineage>
        <taxon>Eukaryota</taxon>
        <taxon>Viridiplantae</taxon>
        <taxon>Streptophyta</taxon>
        <taxon>Embryophyta</taxon>
        <taxon>Tracheophyta</taxon>
        <taxon>Spermatophyta</taxon>
        <taxon>Magnoliopsida</taxon>
        <taxon>eudicotyledons</taxon>
        <taxon>Gunneridae</taxon>
        <taxon>Pentapetalae</taxon>
        <taxon>rosids</taxon>
        <taxon>Vitales</taxon>
        <taxon>Vitaceae</taxon>
        <taxon>Viteae</taxon>
        <taxon>Vitis</taxon>
    </lineage>
</organism>
<feature type="domain" description="Reverse transcriptase zinc-binding" evidence="1">
    <location>
        <begin position="435"/>
        <end position="524"/>
    </location>
</feature>
<evidence type="ECO:0000313" key="3">
    <source>
        <dbReference type="Proteomes" id="UP000288805"/>
    </source>
</evidence>
<comment type="caution">
    <text evidence="2">The sequence shown here is derived from an EMBL/GenBank/DDBJ whole genome shotgun (WGS) entry which is preliminary data.</text>
</comment>
<sequence length="582" mass="66277">MGAALSPMAFKKPLSEGPRIIGQLLWIPTRNGWEGHKFMRRLQFVKAKLKEWNKLSFGKLNEKKKSILNDLANYDAIEQDGGLTSELLDQRALRKGELEELILREEIHWRQKARVKWVKKGIATLRLDWSPISKESAISLDAPFTEEEISKAIFQMDRDKAPGPDGFTIAVFQDCWDVIKEDIVRVFAEFHRSGVINQSTNASFIVLLPKKSTTKKISDFRPISLITSFYKIIAKVLSGRLRGVLHETIHSTQGAFVQGRQIMDAVLIANEIVDERRRSGRKVSSSKLTLKRLTITEEDLQTLKSLLLAFGHISGLKVNLDKSNIYGINLDQAHISRLAETLECKASGWPILYLGLPLGGNPRAGGFWDPVIERISRRLDGWQKAYLRREDNSHPILSYPYALDLEGLMRSLDGLHLSPSVPDARFWPLSSSGLFSVKSFFLALSQFSGSPQVFPSKFVWNSQVPFKVQSFIWLVAHKKVNTNDMLQVRRPYKALSPDICILCMKHGESADHIFLHCSLTIGLWHRLFQLAKMDWVPPRSILDMMYIKFNGFGSSKRGIALWQAASIALIRIVWWERNARIF</sequence>
<dbReference type="PANTHER" id="PTHR46890:SF1">
    <property type="entry name" value="REVERSE TRANSCRIPTASE DOMAIN-CONTAINING PROTEIN"/>
    <property type="match status" value="1"/>
</dbReference>
<dbReference type="Proteomes" id="UP000288805">
    <property type="component" value="Unassembled WGS sequence"/>
</dbReference>
<accession>A0A438ED36</accession>
<protein>
    <submittedName>
        <fullName evidence="2">Transposon TX1 uncharacterized 149 kDa protein</fullName>
    </submittedName>
</protein>
<proteinExistence type="predicted"/>
<evidence type="ECO:0000313" key="2">
    <source>
        <dbReference type="EMBL" id="RVW45746.1"/>
    </source>
</evidence>
<gene>
    <name evidence="2" type="primary">YTX2_239</name>
    <name evidence="2" type="ORF">CK203_094981</name>
</gene>
<dbReference type="SUPFAM" id="SSF56672">
    <property type="entry name" value="DNA/RNA polymerases"/>
    <property type="match status" value="1"/>
</dbReference>
<dbReference type="AlphaFoldDB" id="A0A438ED36"/>
<dbReference type="InterPro" id="IPR043502">
    <property type="entry name" value="DNA/RNA_pol_sf"/>
</dbReference>
<dbReference type="EMBL" id="QGNW01001317">
    <property type="protein sequence ID" value="RVW45746.1"/>
    <property type="molecule type" value="Genomic_DNA"/>
</dbReference>
<evidence type="ECO:0000259" key="1">
    <source>
        <dbReference type="Pfam" id="PF13966"/>
    </source>
</evidence>
<dbReference type="Pfam" id="PF13966">
    <property type="entry name" value="zf-RVT"/>
    <property type="match status" value="1"/>
</dbReference>
<reference evidence="2 3" key="1">
    <citation type="journal article" date="2018" name="PLoS Genet.">
        <title>Population sequencing reveals clonal diversity and ancestral inbreeding in the grapevine cultivar Chardonnay.</title>
        <authorList>
            <person name="Roach M.J."/>
            <person name="Johnson D.L."/>
            <person name="Bohlmann J."/>
            <person name="van Vuuren H.J."/>
            <person name="Jones S.J."/>
            <person name="Pretorius I.S."/>
            <person name="Schmidt S.A."/>
            <person name="Borneman A.R."/>
        </authorList>
    </citation>
    <scope>NUCLEOTIDE SEQUENCE [LARGE SCALE GENOMIC DNA]</scope>
    <source>
        <strain evidence="3">cv. Chardonnay</strain>
        <tissue evidence="2">Leaf</tissue>
    </source>
</reference>
<dbReference type="InterPro" id="IPR026960">
    <property type="entry name" value="RVT-Znf"/>
</dbReference>
<dbReference type="InterPro" id="IPR052343">
    <property type="entry name" value="Retrotransposon-Effector_Assoc"/>
</dbReference>